<protein>
    <recommendedName>
        <fullName evidence="3">F-box domain-containing protein</fullName>
    </recommendedName>
</protein>
<comment type="caution">
    <text evidence="1">The sequence shown here is derived from an EMBL/GenBank/DDBJ whole genome shotgun (WGS) entry which is preliminary data.</text>
</comment>
<reference evidence="1" key="1">
    <citation type="submission" date="2021-03" db="EMBL/GenBank/DDBJ databases">
        <authorList>
            <person name="Tagirdzhanova G."/>
        </authorList>
    </citation>
    <scope>NUCLEOTIDE SEQUENCE</scope>
</reference>
<sequence>MPHPLLPPLLTLPFELKQEIFHHLSHDGTHSLPLPILRHTHPIFRHAIPRQKLSPITPNNRRDLTITQRARREQQHPVRITLISWSTSTRICWRRAAIRATAVVGFLKAVTSRDTAMARKTGSTRRLVGYLALPQMLGLPGGYGV</sequence>
<dbReference type="OrthoDB" id="10529807at2759"/>
<keyword evidence="2" id="KW-1185">Reference proteome</keyword>
<evidence type="ECO:0000313" key="2">
    <source>
        <dbReference type="Proteomes" id="UP000664203"/>
    </source>
</evidence>
<accession>A0A8H3FM95</accession>
<organism evidence="1 2">
    <name type="scientific">Alectoria fallacina</name>
    <dbReference type="NCBI Taxonomy" id="1903189"/>
    <lineage>
        <taxon>Eukaryota</taxon>
        <taxon>Fungi</taxon>
        <taxon>Dikarya</taxon>
        <taxon>Ascomycota</taxon>
        <taxon>Pezizomycotina</taxon>
        <taxon>Lecanoromycetes</taxon>
        <taxon>OSLEUM clade</taxon>
        <taxon>Lecanoromycetidae</taxon>
        <taxon>Lecanorales</taxon>
        <taxon>Lecanorineae</taxon>
        <taxon>Parmeliaceae</taxon>
        <taxon>Alectoria</taxon>
    </lineage>
</organism>
<dbReference type="AlphaFoldDB" id="A0A8H3FM95"/>
<name>A0A8H3FM95_9LECA</name>
<dbReference type="EMBL" id="CAJPDR010000224">
    <property type="protein sequence ID" value="CAF9927168.1"/>
    <property type="molecule type" value="Genomic_DNA"/>
</dbReference>
<proteinExistence type="predicted"/>
<gene>
    <name evidence="1" type="ORF">ALECFALPRED_003639</name>
</gene>
<evidence type="ECO:0000313" key="1">
    <source>
        <dbReference type="EMBL" id="CAF9927168.1"/>
    </source>
</evidence>
<dbReference type="Proteomes" id="UP000664203">
    <property type="component" value="Unassembled WGS sequence"/>
</dbReference>
<evidence type="ECO:0008006" key="3">
    <source>
        <dbReference type="Google" id="ProtNLM"/>
    </source>
</evidence>